<dbReference type="Proteomes" id="UP001567572">
    <property type="component" value="Unassembled WGS sequence"/>
</dbReference>
<protein>
    <recommendedName>
        <fullName evidence="3">Competence protein CoiA-like family protein</fullName>
    </recommendedName>
</protein>
<keyword evidence="2" id="KW-1185">Reference proteome</keyword>
<organism evidence="1 2">
    <name type="scientific">Halorubrum miltondacostae</name>
    <dbReference type="NCBI Taxonomy" id="3076378"/>
    <lineage>
        <taxon>Archaea</taxon>
        <taxon>Methanobacteriati</taxon>
        <taxon>Methanobacteriota</taxon>
        <taxon>Stenosarchaea group</taxon>
        <taxon>Halobacteria</taxon>
        <taxon>Halobacteriales</taxon>
        <taxon>Haloferacaceae</taxon>
        <taxon>Halorubrum</taxon>
    </lineage>
</organism>
<dbReference type="EMBL" id="JBEDNY010000001">
    <property type="protein sequence ID" value="MEZ3162283.1"/>
    <property type="molecule type" value="Genomic_DNA"/>
</dbReference>
<evidence type="ECO:0000313" key="1">
    <source>
        <dbReference type="EMBL" id="MEZ3162283.1"/>
    </source>
</evidence>
<reference evidence="1 2" key="1">
    <citation type="submission" date="2024-06" db="EMBL/GenBank/DDBJ databases">
        <title>Halorubrum miltondacostae sp. nov., a potential PHA producer isolated from an inland solar saltern in Rio Maior, Portugal.</title>
        <authorList>
            <person name="Albuquerque L."/>
            <person name="Viver T."/>
            <person name="Barroso C."/>
            <person name="Claudino R."/>
            <person name="Galvan M."/>
            <person name="Simoes G."/>
            <person name="Lobo Da Cunha A."/>
            <person name="Egas C."/>
        </authorList>
    </citation>
    <scope>NUCLEOTIDE SEQUENCE [LARGE SCALE GENOMIC DNA]</scope>
    <source>
        <strain evidence="1 2">RMP-11</strain>
    </source>
</reference>
<dbReference type="AlphaFoldDB" id="A0ABD5LWS1"/>
<accession>A0ABD5LWS1</accession>
<gene>
    <name evidence="1" type="ORF">ABNG04_00070</name>
</gene>
<evidence type="ECO:0000313" key="2">
    <source>
        <dbReference type="Proteomes" id="UP001567572"/>
    </source>
</evidence>
<name>A0ABD5LWS1_9EURY</name>
<proteinExistence type="predicted"/>
<dbReference type="RefSeq" id="WP_371158949.1">
    <property type="nucleotide sequence ID" value="NZ_JBEDNY010000001.1"/>
</dbReference>
<comment type="caution">
    <text evidence="1">The sequence shown here is derived from an EMBL/GenBank/DDBJ whole genome shotgun (WGS) entry which is preliminary data.</text>
</comment>
<sequence>MPFIGELNQERVIPEQVPDKTTVVCPSCGGDMRPRQPSDEDHVRHFFHLNNSGSCTGGESEEHKRMKSMAVSKLRDVFSGQYSQCGPEVMLDMNGTTSTVKKRVADSLVRFEEQHPLFDSGLIIEVQFRNKGKSIPETTKGYLEKGYSVFWAYPKDFSESEFKYERLEEGFSSNSNLAYLPSDLNRVGEFDEEDLLWEDPMPECNHQWKDIDGFQFCARCRINRAYSTDRTRFLYDNVGFLGPTDRDDVSLEKSPGRDDNTNIDYQDGYGISKYPRGVSDDCIYGGEHRWMDYGWADQGKAACKDCDAKIWKEDLPDSEMIDESF</sequence>
<evidence type="ECO:0008006" key="3">
    <source>
        <dbReference type="Google" id="ProtNLM"/>
    </source>
</evidence>